<keyword evidence="3" id="KW-1185">Reference proteome</keyword>
<evidence type="ECO:0000313" key="2">
    <source>
        <dbReference type="EMBL" id="KAL2721447.1"/>
    </source>
</evidence>
<organism evidence="2 3">
    <name type="scientific">Vespula maculifrons</name>
    <name type="common">Eastern yellow jacket</name>
    <name type="synonym">Wasp</name>
    <dbReference type="NCBI Taxonomy" id="7453"/>
    <lineage>
        <taxon>Eukaryota</taxon>
        <taxon>Metazoa</taxon>
        <taxon>Ecdysozoa</taxon>
        <taxon>Arthropoda</taxon>
        <taxon>Hexapoda</taxon>
        <taxon>Insecta</taxon>
        <taxon>Pterygota</taxon>
        <taxon>Neoptera</taxon>
        <taxon>Endopterygota</taxon>
        <taxon>Hymenoptera</taxon>
        <taxon>Apocrita</taxon>
        <taxon>Aculeata</taxon>
        <taxon>Vespoidea</taxon>
        <taxon>Vespidae</taxon>
        <taxon>Vespinae</taxon>
        <taxon>Vespula</taxon>
    </lineage>
</organism>
<comment type="caution">
    <text evidence="2">The sequence shown here is derived from an EMBL/GenBank/DDBJ whole genome shotgun (WGS) entry which is preliminary data.</text>
</comment>
<name>A0ABD2AM95_VESMC</name>
<evidence type="ECO:0000313" key="3">
    <source>
        <dbReference type="Proteomes" id="UP001607303"/>
    </source>
</evidence>
<sequence length="199" mass="21878">MILIKSLLTMRKSLVVPRGSKLLECFEQRETKYFKIKESTPLTKARELARPVEFLVEQPVRQSVGSSRHDGDTSSTRLFGCEYMRAAQGVLLRASHENARRQEACFASLGHRPATVICDLSVVSQLPPADRGPKIASETNDLSTFHDEDETPSIPPSPPSIPLSTPSPSLLDPPVVKTSTKSFGSVVFEIEGKDSISTR</sequence>
<feature type="compositionally biased region" description="Low complexity" evidence="1">
    <location>
        <begin position="162"/>
        <end position="174"/>
    </location>
</feature>
<dbReference type="AlphaFoldDB" id="A0ABD2AM95"/>
<dbReference type="EMBL" id="JAYRBN010000116">
    <property type="protein sequence ID" value="KAL2721447.1"/>
    <property type="molecule type" value="Genomic_DNA"/>
</dbReference>
<proteinExistence type="predicted"/>
<protein>
    <submittedName>
        <fullName evidence="2">Uncharacterized protein</fullName>
    </submittedName>
</protein>
<accession>A0ABD2AM95</accession>
<dbReference type="Proteomes" id="UP001607303">
    <property type="component" value="Unassembled WGS sequence"/>
</dbReference>
<reference evidence="2 3" key="1">
    <citation type="journal article" date="2024" name="Ann. Entomol. Soc. Am.">
        <title>Genomic analyses of the southern and eastern yellowjacket wasps (Hymenoptera: Vespidae) reveal evolutionary signatures of social life.</title>
        <authorList>
            <person name="Catto M.A."/>
            <person name="Caine P.B."/>
            <person name="Orr S.E."/>
            <person name="Hunt B.G."/>
            <person name="Goodisman M.A.D."/>
        </authorList>
    </citation>
    <scope>NUCLEOTIDE SEQUENCE [LARGE SCALE GENOMIC DNA]</scope>
    <source>
        <strain evidence="2">232</strain>
        <tissue evidence="2">Head and thorax</tissue>
    </source>
</reference>
<evidence type="ECO:0000256" key="1">
    <source>
        <dbReference type="SAM" id="MobiDB-lite"/>
    </source>
</evidence>
<gene>
    <name evidence="2" type="ORF">V1477_020267</name>
</gene>
<feature type="region of interest" description="Disordered" evidence="1">
    <location>
        <begin position="144"/>
        <end position="176"/>
    </location>
</feature>